<evidence type="ECO:0000313" key="3">
    <source>
        <dbReference type="EMBL" id="MDX5892653.1"/>
    </source>
</evidence>
<dbReference type="EMBL" id="CP007514">
    <property type="protein sequence ID" value="AHY48014.1"/>
    <property type="molecule type" value="Genomic_DNA"/>
</dbReference>
<reference evidence="2 4" key="1">
    <citation type="submission" date="2014-03" db="EMBL/GenBank/DDBJ databases">
        <title>Complete genome sequence of the Radio-Resistant Rubrobacter radiotolerans RSPS-4.</title>
        <authorList>
            <person name="Egas C.C."/>
            <person name="Barroso C.C."/>
            <person name="Froufe H.J.C."/>
            <person name="Pacheco J.J."/>
            <person name="Albuquerque L.L."/>
            <person name="da Costa M.M.S."/>
        </authorList>
    </citation>
    <scope>NUCLEOTIDE SEQUENCE [LARGE SCALE GENOMIC DNA]</scope>
    <source>
        <strain evidence="2 4">RSPS-4</strain>
    </source>
</reference>
<dbReference type="KEGG" id="rrd:RradSPS_2731"/>
<feature type="transmembrane region" description="Helical" evidence="1">
    <location>
        <begin position="46"/>
        <end position="69"/>
    </location>
</feature>
<proteinExistence type="predicted"/>
<evidence type="ECO:0000313" key="2">
    <source>
        <dbReference type="EMBL" id="AHY48014.1"/>
    </source>
</evidence>
<dbReference type="Proteomes" id="UP000025229">
    <property type="component" value="Chromosome"/>
</dbReference>
<dbReference type="RefSeq" id="WP_038683351.1">
    <property type="nucleotide sequence ID" value="NZ_CP007514.1"/>
</dbReference>
<keyword evidence="1" id="KW-0812">Transmembrane</keyword>
<feature type="transmembrane region" description="Helical" evidence="1">
    <location>
        <begin position="144"/>
        <end position="168"/>
    </location>
</feature>
<dbReference type="OrthoDB" id="5244364at2"/>
<protein>
    <submittedName>
        <fullName evidence="2">Uncharacterized protein</fullName>
    </submittedName>
</protein>
<dbReference type="Proteomes" id="UP001281130">
    <property type="component" value="Unassembled WGS sequence"/>
</dbReference>
<accession>A0A023X7I1</accession>
<evidence type="ECO:0000313" key="4">
    <source>
        <dbReference type="Proteomes" id="UP000025229"/>
    </source>
</evidence>
<evidence type="ECO:0000256" key="1">
    <source>
        <dbReference type="SAM" id="Phobius"/>
    </source>
</evidence>
<reference evidence="3" key="2">
    <citation type="submission" date="2023-11" db="EMBL/GenBank/DDBJ databases">
        <title>MicrobeMod: A computational toolkit for identifying prokaryotic methylation and restriction-modification with nanopore sequencing.</title>
        <authorList>
            <person name="Crits-Christoph A."/>
            <person name="Kang S.C."/>
            <person name="Lee H."/>
            <person name="Ostrov N."/>
        </authorList>
    </citation>
    <scope>NUCLEOTIDE SEQUENCE</scope>
    <source>
        <strain evidence="3">ATCC 51242</strain>
    </source>
</reference>
<name>A0A023X7I1_RUBRA</name>
<dbReference type="EMBL" id="JAWXXX010000001">
    <property type="protein sequence ID" value="MDX5892653.1"/>
    <property type="molecule type" value="Genomic_DNA"/>
</dbReference>
<organism evidence="2 4">
    <name type="scientific">Rubrobacter radiotolerans</name>
    <name type="common">Arthrobacter radiotolerans</name>
    <dbReference type="NCBI Taxonomy" id="42256"/>
    <lineage>
        <taxon>Bacteria</taxon>
        <taxon>Bacillati</taxon>
        <taxon>Actinomycetota</taxon>
        <taxon>Rubrobacteria</taxon>
        <taxon>Rubrobacterales</taxon>
        <taxon>Rubrobacteraceae</taxon>
        <taxon>Rubrobacter</taxon>
    </lineage>
</organism>
<keyword evidence="1" id="KW-1133">Transmembrane helix</keyword>
<feature type="transmembrane region" description="Helical" evidence="1">
    <location>
        <begin position="97"/>
        <end position="124"/>
    </location>
</feature>
<gene>
    <name evidence="2" type="ORF">RradSPS_2731</name>
    <name evidence="3" type="ORF">SIL72_01290</name>
</gene>
<sequence length="198" mass="21029">MKLGRLLLIGLAYGLGFALVKGLFPEPFFLLLLQNVETSEGNLTQLSLVYIGSGLAAGLIATPLFAGFLTYRRRRRESVAGESPEAAGRGGSYGMRFALSVALGALMGVVSGILILLSYATGLLQTGGVLDPLRLIGASEFSPGIPLLIAWTIFRDVLPGGLAGLFLAPIGGDMLQRIYAPPKPRQSEHNWDDEAEQV</sequence>
<dbReference type="HOGENOM" id="CLU_1453414_0_0_11"/>
<keyword evidence="4" id="KW-1185">Reference proteome</keyword>
<dbReference type="AlphaFoldDB" id="A0A023X7I1"/>
<keyword evidence="1" id="KW-0472">Membrane</keyword>